<proteinExistence type="predicted"/>
<keyword evidence="1" id="KW-0472">Membrane</keyword>
<dbReference type="Proteomes" id="UP001606301">
    <property type="component" value="Unassembled WGS sequence"/>
</dbReference>
<evidence type="ECO:0000259" key="2">
    <source>
        <dbReference type="SMART" id="SM00014"/>
    </source>
</evidence>
<dbReference type="SMART" id="SM00014">
    <property type="entry name" value="acidPPc"/>
    <property type="match status" value="1"/>
</dbReference>
<dbReference type="SUPFAM" id="SSF48317">
    <property type="entry name" value="Acid phosphatase/Vanadium-dependent haloperoxidase"/>
    <property type="match status" value="1"/>
</dbReference>
<keyword evidence="1" id="KW-0812">Transmembrane</keyword>
<feature type="transmembrane region" description="Helical" evidence="1">
    <location>
        <begin position="191"/>
        <end position="209"/>
    </location>
</feature>
<accession>A0ABW7FEI0</accession>
<gene>
    <name evidence="3" type="ORF">ACG0Z3_05435</name>
</gene>
<feature type="transmembrane region" description="Helical" evidence="1">
    <location>
        <begin position="64"/>
        <end position="84"/>
    </location>
</feature>
<dbReference type="Pfam" id="PF01569">
    <property type="entry name" value="PAP2"/>
    <property type="match status" value="1"/>
</dbReference>
<feature type="transmembrane region" description="Helical" evidence="1">
    <location>
        <begin position="130"/>
        <end position="151"/>
    </location>
</feature>
<comment type="caution">
    <text evidence="3">The sequence shown here is derived from an EMBL/GenBank/DDBJ whole genome shotgun (WGS) entry which is preliminary data.</text>
</comment>
<name>A0ABW7FEI0_9BURK</name>
<keyword evidence="1" id="KW-1133">Transmembrane helix</keyword>
<evidence type="ECO:0000256" key="1">
    <source>
        <dbReference type="SAM" id="Phobius"/>
    </source>
</evidence>
<dbReference type="EMBL" id="JBIGHW010000002">
    <property type="protein sequence ID" value="MFG6440120.1"/>
    <property type="molecule type" value="Genomic_DNA"/>
</dbReference>
<feature type="transmembrane region" description="Helical" evidence="1">
    <location>
        <begin position="91"/>
        <end position="110"/>
    </location>
</feature>
<evidence type="ECO:0000313" key="4">
    <source>
        <dbReference type="Proteomes" id="UP001606301"/>
    </source>
</evidence>
<dbReference type="Gene3D" id="1.20.144.10">
    <property type="entry name" value="Phosphatidic acid phosphatase type 2/haloperoxidase"/>
    <property type="match status" value="1"/>
</dbReference>
<protein>
    <submittedName>
        <fullName evidence="3">Phosphatase PAP2 family protein</fullName>
    </submittedName>
</protein>
<evidence type="ECO:0000313" key="3">
    <source>
        <dbReference type="EMBL" id="MFG6440120.1"/>
    </source>
</evidence>
<dbReference type="InterPro" id="IPR036938">
    <property type="entry name" value="PAP2/HPO_sf"/>
</dbReference>
<feature type="domain" description="Phosphatidic acid phosphatase type 2/haloperoxidase" evidence="2">
    <location>
        <begin position="92"/>
        <end position="206"/>
    </location>
</feature>
<reference evidence="3 4" key="1">
    <citation type="submission" date="2024-08" db="EMBL/GenBank/DDBJ databases">
        <authorList>
            <person name="Lu H."/>
        </authorList>
    </citation>
    <scope>NUCLEOTIDE SEQUENCE [LARGE SCALE GENOMIC DNA]</scope>
    <source>
        <strain evidence="3 4">LKC17W</strain>
    </source>
</reference>
<feature type="transmembrane region" description="Helical" evidence="1">
    <location>
        <begin position="163"/>
        <end position="185"/>
    </location>
</feature>
<dbReference type="InterPro" id="IPR000326">
    <property type="entry name" value="PAP2/HPO"/>
</dbReference>
<keyword evidence="4" id="KW-1185">Reference proteome</keyword>
<dbReference type="RefSeq" id="WP_394396034.1">
    <property type="nucleotide sequence ID" value="NZ_JBIGHW010000002.1"/>
</dbReference>
<dbReference type="CDD" id="cd03392">
    <property type="entry name" value="PAP2_like_2"/>
    <property type="match status" value="1"/>
</dbReference>
<sequence length="219" mass="22791">MSAAPTGGRRQRAPALALAALALFAAFATAMHLGLTAGADHALLHLTQQWRATHPALERAMHDLSSLGGTPVLTLATLLAAGYLCSLGRAARAAAVVGAMVSGVLVLNLLKAGFERARPDPALAALAQEGLSFPSGHASMSGVFYLTLGVLLAQRHGRRPQRLFLLGAAALLAGLIGASRVVLGVHWASDVLAGWAFGAGWAALWFYLATRLRDARRPH</sequence>
<organism evidence="3 4">
    <name type="scientific">Pelomonas margarita</name>
    <dbReference type="NCBI Taxonomy" id="3299031"/>
    <lineage>
        <taxon>Bacteria</taxon>
        <taxon>Pseudomonadati</taxon>
        <taxon>Pseudomonadota</taxon>
        <taxon>Betaproteobacteria</taxon>
        <taxon>Burkholderiales</taxon>
        <taxon>Sphaerotilaceae</taxon>
        <taxon>Roseateles</taxon>
    </lineage>
</organism>
<dbReference type="PANTHER" id="PTHR14969:SF13">
    <property type="entry name" value="AT30094P"/>
    <property type="match status" value="1"/>
</dbReference>
<dbReference type="PANTHER" id="PTHR14969">
    <property type="entry name" value="SPHINGOSINE-1-PHOSPHATE PHOSPHOHYDROLASE"/>
    <property type="match status" value="1"/>
</dbReference>